<keyword evidence="2" id="KW-1185">Reference proteome</keyword>
<evidence type="ECO:0000313" key="1">
    <source>
        <dbReference type="EMBL" id="TDW18830.1"/>
    </source>
</evidence>
<sequence length="101" mass="11347">MTNHPQYTSGDGVHSIDPSEILHLLPVKWHEQFLGEYHGALDAAHEVWRFQQLGDVLHVWRLRAVAYAGPGFEEALQATREGRADEFVAGEEAIPGWCGRL</sequence>
<dbReference type="Pfam" id="PF19760">
    <property type="entry name" value="DUF6247"/>
    <property type="match status" value="1"/>
</dbReference>
<evidence type="ECO:0000313" key="2">
    <source>
        <dbReference type="Proteomes" id="UP000295447"/>
    </source>
</evidence>
<proteinExistence type="predicted"/>
<dbReference type="RefSeq" id="WP_238174469.1">
    <property type="nucleotide sequence ID" value="NZ_SODF01000002.1"/>
</dbReference>
<organism evidence="1 2">
    <name type="scientific">Kribbella kalugense</name>
    <dbReference type="NCBI Taxonomy" id="2512221"/>
    <lineage>
        <taxon>Bacteria</taxon>
        <taxon>Bacillati</taxon>
        <taxon>Actinomycetota</taxon>
        <taxon>Actinomycetes</taxon>
        <taxon>Propionibacteriales</taxon>
        <taxon>Kribbellaceae</taxon>
        <taxon>Kribbella</taxon>
    </lineage>
</organism>
<dbReference type="EMBL" id="SODF01000002">
    <property type="protein sequence ID" value="TDW18830.1"/>
    <property type="molecule type" value="Genomic_DNA"/>
</dbReference>
<accession>A0A4R7ZTK1</accession>
<dbReference type="InterPro" id="IPR046214">
    <property type="entry name" value="DUF6247"/>
</dbReference>
<protein>
    <submittedName>
        <fullName evidence="1">Uncharacterized protein</fullName>
    </submittedName>
</protein>
<gene>
    <name evidence="1" type="ORF">EV650_5426</name>
</gene>
<dbReference type="Proteomes" id="UP000295447">
    <property type="component" value="Unassembled WGS sequence"/>
</dbReference>
<dbReference type="AlphaFoldDB" id="A0A4R7ZTK1"/>
<comment type="caution">
    <text evidence="1">The sequence shown here is derived from an EMBL/GenBank/DDBJ whole genome shotgun (WGS) entry which is preliminary data.</text>
</comment>
<name>A0A4R7ZTK1_9ACTN</name>
<reference evidence="1 2" key="1">
    <citation type="submission" date="2019-03" db="EMBL/GenBank/DDBJ databases">
        <title>Genomic Encyclopedia of Type Strains, Phase III (KMG-III): the genomes of soil and plant-associated and newly described type strains.</title>
        <authorList>
            <person name="Whitman W."/>
        </authorList>
    </citation>
    <scope>NUCLEOTIDE SEQUENCE [LARGE SCALE GENOMIC DNA]</scope>
    <source>
        <strain evidence="1 2">VKM Ac-2570</strain>
    </source>
</reference>